<organism evidence="1 2">
    <name type="scientific">Hibiscus sabdariffa</name>
    <name type="common">roselle</name>
    <dbReference type="NCBI Taxonomy" id="183260"/>
    <lineage>
        <taxon>Eukaryota</taxon>
        <taxon>Viridiplantae</taxon>
        <taxon>Streptophyta</taxon>
        <taxon>Embryophyta</taxon>
        <taxon>Tracheophyta</taxon>
        <taxon>Spermatophyta</taxon>
        <taxon>Magnoliopsida</taxon>
        <taxon>eudicotyledons</taxon>
        <taxon>Gunneridae</taxon>
        <taxon>Pentapetalae</taxon>
        <taxon>rosids</taxon>
        <taxon>malvids</taxon>
        <taxon>Malvales</taxon>
        <taxon>Malvaceae</taxon>
        <taxon>Malvoideae</taxon>
        <taxon>Hibiscus</taxon>
    </lineage>
</organism>
<dbReference type="EMBL" id="JBBPBM010000004">
    <property type="protein sequence ID" value="KAK8589965.1"/>
    <property type="molecule type" value="Genomic_DNA"/>
</dbReference>
<keyword evidence="2" id="KW-1185">Reference proteome</keyword>
<comment type="caution">
    <text evidence="1">The sequence shown here is derived from an EMBL/GenBank/DDBJ whole genome shotgun (WGS) entry which is preliminary data.</text>
</comment>
<sequence length="109" mass="11816">MVAEGIHYWVQGRIQVTRNGSGSGGRGGRNGGSAVAASLGCWIKGNADKAVDSTRSTAFVGGVLRDDHEMWIFGFSHSIGYRRLIVMQLWLHGSGKQGYAMCIELRTML</sequence>
<evidence type="ECO:0000313" key="1">
    <source>
        <dbReference type="EMBL" id="KAK8589965.1"/>
    </source>
</evidence>
<accession>A0ABR2G0C7</accession>
<proteinExistence type="predicted"/>
<reference evidence="1 2" key="1">
    <citation type="journal article" date="2024" name="G3 (Bethesda)">
        <title>Genome assembly of Hibiscus sabdariffa L. provides insights into metabolisms of medicinal natural products.</title>
        <authorList>
            <person name="Kim T."/>
        </authorList>
    </citation>
    <scope>NUCLEOTIDE SEQUENCE [LARGE SCALE GENOMIC DNA]</scope>
    <source>
        <strain evidence="1">TK-2024</strain>
        <tissue evidence="1">Old leaves</tissue>
    </source>
</reference>
<protein>
    <submittedName>
        <fullName evidence="1">Uncharacterized protein</fullName>
    </submittedName>
</protein>
<evidence type="ECO:0000313" key="2">
    <source>
        <dbReference type="Proteomes" id="UP001472677"/>
    </source>
</evidence>
<gene>
    <name evidence="1" type="ORF">V6N12_024352</name>
</gene>
<name>A0ABR2G0C7_9ROSI</name>
<dbReference type="Proteomes" id="UP001472677">
    <property type="component" value="Unassembled WGS sequence"/>
</dbReference>